<dbReference type="InterPro" id="IPR006170">
    <property type="entry name" value="PBP/GOBP"/>
</dbReference>
<evidence type="ECO:0000256" key="2">
    <source>
        <dbReference type="ARBA" id="ARBA00008098"/>
    </source>
</evidence>
<accession>A0AAW2HAG9</accession>
<dbReference type="PANTHER" id="PTHR21066:SF18">
    <property type="entry name" value="ODORANT-BINDING PROTEIN 73A, ISOFORM B"/>
    <property type="match status" value="1"/>
</dbReference>
<dbReference type="InterPro" id="IPR052295">
    <property type="entry name" value="Odorant-binding_protein"/>
</dbReference>
<comment type="subcellular location">
    <subcellularLocation>
        <location evidence="1">Secreted</location>
    </subcellularLocation>
</comment>
<reference evidence="5" key="1">
    <citation type="journal article" date="2024" name="Gigascience">
        <title>Chromosome-level genome of the poultry shaft louse Menopon gallinae provides insight into the host-switching and adaptive evolution of parasitic lice.</title>
        <authorList>
            <person name="Xu Y."/>
            <person name="Ma L."/>
            <person name="Liu S."/>
            <person name="Liang Y."/>
            <person name="Liu Q."/>
            <person name="He Z."/>
            <person name="Tian L."/>
            <person name="Duan Y."/>
            <person name="Cai W."/>
            <person name="Li H."/>
            <person name="Song F."/>
        </authorList>
    </citation>
    <scope>NUCLEOTIDE SEQUENCE</scope>
    <source>
        <strain evidence="5">Cailab_2023a</strain>
    </source>
</reference>
<dbReference type="GO" id="GO:0005549">
    <property type="term" value="F:odorant binding"/>
    <property type="evidence" value="ECO:0007669"/>
    <property type="project" value="InterPro"/>
</dbReference>
<evidence type="ECO:0000256" key="1">
    <source>
        <dbReference type="ARBA" id="ARBA00004613"/>
    </source>
</evidence>
<dbReference type="SUPFAM" id="SSF47565">
    <property type="entry name" value="Insect pheromone/odorant-binding proteins"/>
    <property type="match status" value="1"/>
</dbReference>
<comment type="similarity">
    <text evidence="2">Belongs to the PBP/GOBP family.</text>
</comment>
<evidence type="ECO:0000256" key="3">
    <source>
        <dbReference type="ARBA" id="ARBA00022525"/>
    </source>
</evidence>
<dbReference type="PANTHER" id="PTHR21066">
    <property type="entry name" value="ODORANT-BINDING PROTEIN 59A-RELATED"/>
    <property type="match status" value="1"/>
</dbReference>
<organism evidence="5">
    <name type="scientific">Menopon gallinae</name>
    <name type="common">poultry shaft louse</name>
    <dbReference type="NCBI Taxonomy" id="328185"/>
    <lineage>
        <taxon>Eukaryota</taxon>
        <taxon>Metazoa</taxon>
        <taxon>Ecdysozoa</taxon>
        <taxon>Arthropoda</taxon>
        <taxon>Hexapoda</taxon>
        <taxon>Insecta</taxon>
        <taxon>Pterygota</taxon>
        <taxon>Neoptera</taxon>
        <taxon>Paraneoptera</taxon>
        <taxon>Psocodea</taxon>
        <taxon>Troctomorpha</taxon>
        <taxon>Phthiraptera</taxon>
        <taxon>Amblycera</taxon>
        <taxon>Menoponidae</taxon>
        <taxon>Menopon</taxon>
    </lineage>
</organism>
<evidence type="ECO:0000256" key="4">
    <source>
        <dbReference type="SAM" id="SignalP"/>
    </source>
</evidence>
<sequence>MSKYFVFLVGLVACAAAAETRCEDDDGVLPDKLQAALTACQNDLESLIRHGFFHGLAEAIRAGKRGPERSKRDGSYPERQEIAGCMLLCMFRKLKMVDEDEIPTVEGLIKHLGERVKQRGYFLAMTQAVQQCVAVGKKLAVPKDNTSHKCVVSYKIFDCIRGQMAEYCQGQ</sequence>
<dbReference type="InterPro" id="IPR036728">
    <property type="entry name" value="PBP_GOBP_sf"/>
</dbReference>
<comment type="caution">
    <text evidence="5">The sequence shown here is derived from an EMBL/GenBank/DDBJ whole genome shotgun (WGS) entry which is preliminary data.</text>
</comment>
<dbReference type="GO" id="GO:0005576">
    <property type="term" value="C:extracellular region"/>
    <property type="evidence" value="ECO:0007669"/>
    <property type="project" value="UniProtKB-SubCell"/>
</dbReference>
<dbReference type="Pfam" id="PF01395">
    <property type="entry name" value="PBP_GOBP"/>
    <property type="match status" value="1"/>
</dbReference>
<dbReference type="AlphaFoldDB" id="A0AAW2HAG9"/>
<dbReference type="EMBL" id="JARGDH010000005">
    <property type="protein sequence ID" value="KAL0266849.1"/>
    <property type="molecule type" value="Genomic_DNA"/>
</dbReference>
<feature type="chain" id="PRO_5043486681" evidence="4">
    <location>
        <begin position="18"/>
        <end position="171"/>
    </location>
</feature>
<feature type="signal peptide" evidence="4">
    <location>
        <begin position="1"/>
        <end position="17"/>
    </location>
</feature>
<keyword evidence="3" id="KW-0964">Secreted</keyword>
<name>A0AAW2HAG9_9NEOP</name>
<protein>
    <submittedName>
        <fullName evidence="5">Uncharacterized protein</fullName>
    </submittedName>
</protein>
<dbReference type="CDD" id="cd23992">
    <property type="entry name" value="PBP_GOBP"/>
    <property type="match status" value="1"/>
</dbReference>
<gene>
    <name evidence="5" type="ORF">PYX00_009287</name>
</gene>
<proteinExistence type="inferred from homology"/>
<keyword evidence="4" id="KW-0732">Signal</keyword>
<dbReference type="Gene3D" id="1.10.238.20">
    <property type="entry name" value="Pheromone/general odorant binding protein domain"/>
    <property type="match status" value="1"/>
</dbReference>
<evidence type="ECO:0000313" key="5">
    <source>
        <dbReference type="EMBL" id="KAL0266849.1"/>
    </source>
</evidence>